<dbReference type="Proteomes" id="UP000008983">
    <property type="component" value="Unassembled WGS sequence"/>
</dbReference>
<name>G0R3N3_ICHMU</name>
<accession>G0R3N3</accession>
<keyword evidence="3" id="KW-1185">Reference proteome</keyword>
<sequence>MQSKTRVESLMSARNLLPVNSLGDKPYRFPEYQADFFKPGGLIPGSTNADRRQKKASEKQLQSVRVPGKLTWKEREHLEIINEDKRQFNELDNWENTIFKEANPNWKDPDKFFENDDIFNNQTNAKGGVAKDSKKPAKKK</sequence>
<evidence type="ECO:0000313" key="3">
    <source>
        <dbReference type="Proteomes" id="UP000008983"/>
    </source>
</evidence>
<protein>
    <submittedName>
        <fullName evidence="2">Uncharacterized protein</fullName>
    </submittedName>
</protein>
<feature type="region of interest" description="Disordered" evidence="1">
    <location>
        <begin position="40"/>
        <end position="61"/>
    </location>
</feature>
<organism evidence="2 3">
    <name type="scientific">Ichthyophthirius multifiliis</name>
    <name type="common">White spot disease agent</name>
    <name type="synonym">Ich</name>
    <dbReference type="NCBI Taxonomy" id="5932"/>
    <lineage>
        <taxon>Eukaryota</taxon>
        <taxon>Sar</taxon>
        <taxon>Alveolata</taxon>
        <taxon>Ciliophora</taxon>
        <taxon>Intramacronucleata</taxon>
        <taxon>Oligohymenophorea</taxon>
        <taxon>Hymenostomatida</taxon>
        <taxon>Ophryoglenina</taxon>
        <taxon>Ichthyophthirius</taxon>
    </lineage>
</organism>
<dbReference type="RefSeq" id="XP_004027261.1">
    <property type="nucleotide sequence ID" value="XM_004027212.1"/>
</dbReference>
<feature type="compositionally biased region" description="Basic and acidic residues" evidence="1">
    <location>
        <begin position="49"/>
        <end position="58"/>
    </location>
</feature>
<feature type="region of interest" description="Disordered" evidence="1">
    <location>
        <begin position="113"/>
        <end position="140"/>
    </location>
</feature>
<proteinExistence type="predicted"/>
<reference evidence="2 3" key="1">
    <citation type="submission" date="2011-07" db="EMBL/GenBank/DDBJ databases">
        <authorList>
            <person name="Coyne R."/>
            <person name="Brami D."/>
            <person name="Johnson J."/>
            <person name="Hostetler J."/>
            <person name="Hannick L."/>
            <person name="Clark T."/>
            <person name="Cassidy-Hanley D."/>
            <person name="Inman J."/>
        </authorList>
    </citation>
    <scope>NUCLEOTIDE SEQUENCE [LARGE SCALE GENOMIC DNA]</scope>
    <source>
        <strain evidence="2 3">G5</strain>
    </source>
</reference>
<gene>
    <name evidence="2" type="ORF">IMG5_186680</name>
</gene>
<dbReference type="EMBL" id="GL984310">
    <property type="protein sequence ID" value="EGR27916.1"/>
    <property type="molecule type" value="Genomic_DNA"/>
</dbReference>
<dbReference type="AlphaFoldDB" id="G0R3N3"/>
<dbReference type="GeneID" id="14903992"/>
<feature type="compositionally biased region" description="Basic and acidic residues" evidence="1">
    <location>
        <begin position="129"/>
        <end position="140"/>
    </location>
</feature>
<evidence type="ECO:0000313" key="2">
    <source>
        <dbReference type="EMBL" id="EGR27916.1"/>
    </source>
</evidence>
<dbReference type="InParanoid" id="G0R3N3"/>
<dbReference type="eggNOG" id="ENOG502SQKD">
    <property type="taxonomic scope" value="Eukaryota"/>
</dbReference>
<dbReference type="OrthoDB" id="186791at2759"/>
<evidence type="ECO:0000256" key="1">
    <source>
        <dbReference type="SAM" id="MobiDB-lite"/>
    </source>
</evidence>